<name>A0A1B1KG71_RHOOP</name>
<protein>
    <submittedName>
        <fullName evidence="1">Uncharacterized protein</fullName>
    </submittedName>
</protein>
<sequence>MTAAHAVSIAVTFTWLGMVVAISFLEAPLKFRAPGVTVRLGLGIGRLVFRALNITEMVWAALLIVGLLIDGPPARVVVAGATAVAALLVQLVGVRPRLSRRSDRVLAGEDVPRSHAHYVYIGLEVVKVGALLVTGILLLGV</sequence>
<evidence type="ECO:0000313" key="2">
    <source>
        <dbReference type="Proteomes" id="UP000186108"/>
    </source>
</evidence>
<gene>
    <name evidence="1" type="ORF">R1CP_34890</name>
</gene>
<dbReference type="PATRIC" id="fig|37919.13.peg.7337"/>
<evidence type="ECO:0000313" key="1">
    <source>
        <dbReference type="EMBL" id="ANS31588.1"/>
    </source>
</evidence>
<dbReference type="RefSeq" id="WP_005566743.1">
    <property type="nucleotide sequence ID" value="NZ_CAJUXZ010000001.1"/>
</dbReference>
<organism evidence="1 2">
    <name type="scientific">Rhodococcus opacus</name>
    <name type="common">Nocardia opaca</name>
    <dbReference type="NCBI Taxonomy" id="37919"/>
    <lineage>
        <taxon>Bacteria</taxon>
        <taxon>Bacillati</taxon>
        <taxon>Actinomycetota</taxon>
        <taxon>Actinomycetes</taxon>
        <taxon>Mycobacteriales</taxon>
        <taxon>Nocardiaceae</taxon>
        <taxon>Rhodococcus</taxon>
    </lineage>
</organism>
<dbReference type="Proteomes" id="UP000186108">
    <property type="component" value="Chromosome"/>
</dbReference>
<proteinExistence type="predicted"/>
<dbReference type="EMBL" id="CP009111">
    <property type="protein sequence ID" value="ANS31588.1"/>
    <property type="molecule type" value="Genomic_DNA"/>
</dbReference>
<dbReference type="AlphaFoldDB" id="A0A1B1KG71"/>
<reference evidence="1 2" key="1">
    <citation type="submission" date="2014-07" db="EMBL/GenBank/DDBJ databases">
        <authorList>
            <person name="Zhang J.E."/>
            <person name="Yang H."/>
            <person name="Guo J."/>
            <person name="Deng Z."/>
            <person name="Luo H."/>
            <person name="Luo M."/>
            <person name="Zhao B."/>
        </authorList>
    </citation>
    <scope>NUCLEOTIDE SEQUENCE [LARGE SCALE GENOMIC DNA]</scope>
    <source>
        <strain evidence="1 2">1CP</strain>
    </source>
</reference>
<accession>A0A1B1KG71</accession>